<comment type="caution">
    <text evidence="1">The sequence shown here is derived from an EMBL/GenBank/DDBJ whole genome shotgun (WGS) entry which is preliminary data.</text>
</comment>
<keyword evidence="2" id="KW-1185">Reference proteome</keyword>
<protein>
    <submittedName>
        <fullName evidence="1">SMP-30/gluconolactonase/LRE family protein</fullName>
    </submittedName>
</protein>
<dbReference type="PROSITE" id="PS51257">
    <property type="entry name" value="PROKAR_LIPOPROTEIN"/>
    <property type="match status" value="1"/>
</dbReference>
<gene>
    <name evidence="1" type="ORF">ACFSTE_11445</name>
</gene>
<proteinExistence type="predicted"/>
<dbReference type="EMBL" id="JBHULX010000021">
    <property type="protein sequence ID" value="MFD2591441.1"/>
    <property type="molecule type" value="Genomic_DNA"/>
</dbReference>
<dbReference type="Gene3D" id="2.120.10.30">
    <property type="entry name" value="TolB, C-terminal domain"/>
    <property type="match status" value="1"/>
</dbReference>
<evidence type="ECO:0000313" key="1">
    <source>
        <dbReference type="EMBL" id="MFD2591441.1"/>
    </source>
</evidence>
<name>A0ABW5N8I3_9FLAO</name>
<organism evidence="1 2">
    <name type="scientific">Aquimarina hainanensis</name>
    <dbReference type="NCBI Taxonomy" id="1578017"/>
    <lineage>
        <taxon>Bacteria</taxon>
        <taxon>Pseudomonadati</taxon>
        <taxon>Bacteroidota</taxon>
        <taxon>Flavobacteriia</taxon>
        <taxon>Flavobacteriales</taxon>
        <taxon>Flavobacteriaceae</taxon>
        <taxon>Aquimarina</taxon>
    </lineage>
</organism>
<accession>A0ABW5N8I3</accession>
<sequence>MKFYLLTTYLLVISILFISCNDDNEPRVVQWDLVWEINDLPNPESVAFDKKRNVLYVSNQKLGGENGEASIGILSPNGTIIEKEWITGMDEPKGILIIDDKLYVSDKTVLIEIDIPSAEIINEYEGEGAQFLNDVAKDNTGNVYVSDMFTSAIYRLDKQGNFKLWLQDENLQNPNGLWIEDNYMYISAWGSFDDQNPLGASKGTVLKINMANKSFEQIGKDNIGHLDGIHPYNNGFLLSDWIEGKIFTFENGVTTKIIDTEQGSGDIVYLTENDIIIVPIAPTGKVLAFSPIKL</sequence>
<reference evidence="2" key="1">
    <citation type="journal article" date="2019" name="Int. J. Syst. Evol. Microbiol.">
        <title>The Global Catalogue of Microorganisms (GCM) 10K type strain sequencing project: providing services to taxonomists for standard genome sequencing and annotation.</title>
        <authorList>
            <consortium name="The Broad Institute Genomics Platform"/>
            <consortium name="The Broad Institute Genome Sequencing Center for Infectious Disease"/>
            <person name="Wu L."/>
            <person name="Ma J."/>
        </authorList>
    </citation>
    <scope>NUCLEOTIDE SEQUENCE [LARGE SCALE GENOMIC DNA]</scope>
    <source>
        <strain evidence="2">KCTC 42423</strain>
    </source>
</reference>
<dbReference type="RefSeq" id="WP_176028921.1">
    <property type="nucleotide sequence ID" value="NZ_JBHSJV010000001.1"/>
</dbReference>
<dbReference type="SUPFAM" id="SSF63825">
    <property type="entry name" value="YWTD domain"/>
    <property type="match status" value="1"/>
</dbReference>
<evidence type="ECO:0000313" key="2">
    <source>
        <dbReference type="Proteomes" id="UP001597459"/>
    </source>
</evidence>
<dbReference type="Proteomes" id="UP001597459">
    <property type="component" value="Unassembled WGS sequence"/>
</dbReference>
<dbReference type="InterPro" id="IPR011042">
    <property type="entry name" value="6-blade_b-propeller_TolB-like"/>
</dbReference>